<protein>
    <submittedName>
        <fullName evidence="1">Uncharacterized protein</fullName>
    </submittedName>
</protein>
<sequence length="77" mass="8893">VGGQPPSHADGDTEPMLLDSRRCDNIKLPFYDEKHNFGSQNTTFFVYVFNFTTPFVLQISFSQHRALDLLQFFITFS</sequence>
<accession>A0AC60QE23</accession>
<feature type="non-terminal residue" evidence="1">
    <location>
        <position position="77"/>
    </location>
</feature>
<evidence type="ECO:0000313" key="1">
    <source>
        <dbReference type="EMBL" id="KAG0432376.1"/>
    </source>
</evidence>
<evidence type="ECO:0000313" key="2">
    <source>
        <dbReference type="Proteomes" id="UP000805193"/>
    </source>
</evidence>
<organism evidence="1 2">
    <name type="scientific">Ixodes persulcatus</name>
    <name type="common">Taiga tick</name>
    <dbReference type="NCBI Taxonomy" id="34615"/>
    <lineage>
        <taxon>Eukaryota</taxon>
        <taxon>Metazoa</taxon>
        <taxon>Ecdysozoa</taxon>
        <taxon>Arthropoda</taxon>
        <taxon>Chelicerata</taxon>
        <taxon>Arachnida</taxon>
        <taxon>Acari</taxon>
        <taxon>Parasitiformes</taxon>
        <taxon>Ixodida</taxon>
        <taxon>Ixodoidea</taxon>
        <taxon>Ixodidae</taxon>
        <taxon>Ixodinae</taxon>
        <taxon>Ixodes</taxon>
    </lineage>
</organism>
<feature type="non-terminal residue" evidence="1">
    <location>
        <position position="1"/>
    </location>
</feature>
<comment type="caution">
    <text evidence="1">The sequence shown here is derived from an EMBL/GenBank/DDBJ whole genome shotgun (WGS) entry which is preliminary data.</text>
</comment>
<reference evidence="1 2" key="1">
    <citation type="journal article" date="2020" name="Cell">
        <title>Large-Scale Comparative Analyses of Tick Genomes Elucidate Their Genetic Diversity and Vector Capacities.</title>
        <authorList>
            <consortium name="Tick Genome and Microbiome Consortium (TIGMIC)"/>
            <person name="Jia N."/>
            <person name="Wang J."/>
            <person name="Shi W."/>
            <person name="Du L."/>
            <person name="Sun Y."/>
            <person name="Zhan W."/>
            <person name="Jiang J.F."/>
            <person name="Wang Q."/>
            <person name="Zhang B."/>
            <person name="Ji P."/>
            <person name="Bell-Sakyi L."/>
            <person name="Cui X.M."/>
            <person name="Yuan T.T."/>
            <person name="Jiang B.G."/>
            <person name="Yang W.F."/>
            <person name="Lam T.T."/>
            <person name="Chang Q.C."/>
            <person name="Ding S.J."/>
            <person name="Wang X.J."/>
            <person name="Zhu J.G."/>
            <person name="Ruan X.D."/>
            <person name="Zhao L."/>
            <person name="Wei J.T."/>
            <person name="Ye R.Z."/>
            <person name="Que T.C."/>
            <person name="Du C.H."/>
            <person name="Zhou Y.H."/>
            <person name="Cheng J.X."/>
            <person name="Dai P.F."/>
            <person name="Guo W.B."/>
            <person name="Han X.H."/>
            <person name="Huang E.J."/>
            <person name="Li L.F."/>
            <person name="Wei W."/>
            <person name="Gao Y.C."/>
            <person name="Liu J.Z."/>
            <person name="Shao H.Z."/>
            <person name="Wang X."/>
            <person name="Wang C.C."/>
            <person name="Yang T.C."/>
            <person name="Huo Q.B."/>
            <person name="Li W."/>
            <person name="Chen H.Y."/>
            <person name="Chen S.E."/>
            <person name="Zhou L.G."/>
            <person name="Ni X.B."/>
            <person name="Tian J.H."/>
            <person name="Sheng Y."/>
            <person name="Liu T."/>
            <person name="Pan Y.S."/>
            <person name="Xia L.Y."/>
            <person name="Li J."/>
            <person name="Zhao F."/>
            <person name="Cao W.C."/>
        </authorList>
    </citation>
    <scope>NUCLEOTIDE SEQUENCE [LARGE SCALE GENOMIC DNA]</scope>
    <source>
        <strain evidence="1">Iper-2018</strain>
    </source>
</reference>
<dbReference type="Proteomes" id="UP000805193">
    <property type="component" value="Unassembled WGS sequence"/>
</dbReference>
<dbReference type="EMBL" id="JABSTQ010009158">
    <property type="protein sequence ID" value="KAG0432376.1"/>
    <property type="molecule type" value="Genomic_DNA"/>
</dbReference>
<gene>
    <name evidence="1" type="ORF">HPB47_020894</name>
</gene>
<keyword evidence="2" id="KW-1185">Reference proteome</keyword>
<proteinExistence type="predicted"/>
<name>A0AC60QE23_IXOPE</name>